<evidence type="ECO:0000256" key="1">
    <source>
        <dbReference type="SAM" id="MobiDB-lite"/>
    </source>
</evidence>
<organism evidence="2 3">
    <name type="scientific">Trifolium subterraneum</name>
    <name type="common">Subterranean clover</name>
    <dbReference type="NCBI Taxonomy" id="3900"/>
    <lineage>
        <taxon>Eukaryota</taxon>
        <taxon>Viridiplantae</taxon>
        <taxon>Streptophyta</taxon>
        <taxon>Embryophyta</taxon>
        <taxon>Tracheophyta</taxon>
        <taxon>Spermatophyta</taxon>
        <taxon>Magnoliopsida</taxon>
        <taxon>eudicotyledons</taxon>
        <taxon>Gunneridae</taxon>
        <taxon>Pentapetalae</taxon>
        <taxon>rosids</taxon>
        <taxon>fabids</taxon>
        <taxon>Fabales</taxon>
        <taxon>Fabaceae</taxon>
        <taxon>Papilionoideae</taxon>
        <taxon>50 kb inversion clade</taxon>
        <taxon>NPAAA clade</taxon>
        <taxon>Hologalegina</taxon>
        <taxon>IRL clade</taxon>
        <taxon>Trifolieae</taxon>
        <taxon>Trifolium</taxon>
    </lineage>
</organism>
<accession>A0A2Z6N6U8</accession>
<sequence>MQQKTDVSPLPAGNGDDKASVDMKHNIINNGPDGVSSAEKTGYPSSTTTVVICNSAQYGRLSVALLEIIGSKGAVKVNGKTYGNKSRRILSGGDEVVFKYGDVQQRQVGCGGRRSEVVHKGN</sequence>
<feature type="region of interest" description="Disordered" evidence="1">
    <location>
        <begin position="1"/>
        <end position="41"/>
    </location>
</feature>
<feature type="compositionally biased region" description="Basic and acidic residues" evidence="1">
    <location>
        <begin position="15"/>
        <end position="25"/>
    </location>
</feature>
<evidence type="ECO:0000313" key="3">
    <source>
        <dbReference type="Proteomes" id="UP000242715"/>
    </source>
</evidence>
<gene>
    <name evidence="2" type="ORF">TSUD_38090</name>
</gene>
<evidence type="ECO:0000313" key="2">
    <source>
        <dbReference type="EMBL" id="GAU39556.1"/>
    </source>
</evidence>
<name>A0A2Z6N6U8_TRISU</name>
<proteinExistence type="predicted"/>
<reference evidence="3" key="1">
    <citation type="journal article" date="2017" name="Front. Plant Sci.">
        <title>Climate Clever Clovers: New Paradigm to Reduce the Environmental Footprint of Ruminants by Breeding Low Methanogenic Forages Utilizing Haplotype Variation.</title>
        <authorList>
            <person name="Kaur P."/>
            <person name="Appels R."/>
            <person name="Bayer P.E."/>
            <person name="Keeble-Gagnere G."/>
            <person name="Wang J."/>
            <person name="Hirakawa H."/>
            <person name="Shirasawa K."/>
            <person name="Vercoe P."/>
            <person name="Stefanova K."/>
            <person name="Durmic Z."/>
            <person name="Nichols P."/>
            <person name="Revell C."/>
            <person name="Isobe S.N."/>
            <person name="Edwards D."/>
            <person name="Erskine W."/>
        </authorList>
    </citation>
    <scope>NUCLEOTIDE SEQUENCE [LARGE SCALE GENOMIC DNA]</scope>
    <source>
        <strain evidence="3">cv. Daliak</strain>
    </source>
</reference>
<dbReference type="Proteomes" id="UP000242715">
    <property type="component" value="Unassembled WGS sequence"/>
</dbReference>
<dbReference type="AlphaFoldDB" id="A0A2Z6N6U8"/>
<protein>
    <submittedName>
        <fullName evidence="2">Uncharacterized protein</fullName>
    </submittedName>
</protein>
<keyword evidence="3" id="KW-1185">Reference proteome</keyword>
<dbReference type="OrthoDB" id="1728585at2759"/>
<dbReference type="EMBL" id="DF973767">
    <property type="protein sequence ID" value="GAU39556.1"/>
    <property type="molecule type" value="Genomic_DNA"/>
</dbReference>